<proteinExistence type="inferred from homology"/>
<dbReference type="SUPFAM" id="SSF52374">
    <property type="entry name" value="Nucleotidylyl transferase"/>
    <property type="match status" value="1"/>
</dbReference>
<name>A0ABX4MEK9_9HYPH</name>
<keyword evidence="5 6" id="KW-0030">Aminoacyl-tRNA synthetase</keyword>
<dbReference type="PANTHER" id="PTHR43766">
    <property type="entry name" value="TRYPTOPHAN--TRNA LIGASE, MITOCHONDRIAL"/>
    <property type="match status" value="1"/>
</dbReference>
<keyword evidence="7" id="KW-1133">Transmembrane helix</keyword>
<evidence type="ECO:0000256" key="4">
    <source>
        <dbReference type="ARBA" id="ARBA00022917"/>
    </source>
</evidence>
<dbReference type="InterPro" id="IPR050203">
    <property type="entry name" value="Trp-tRNA_synthetase"/>
</dbReference>
<evidence type="ECO:0000313" key="8">
    <source>
        <dbReference type="EMBL" id="PIM94889.1"/>
    </source>
</evidence>
<dbReference type="EMBL" id="NXGL01000062">
    <property type="protein sequence ID" value="PIM94889.1"/>
    <property type="molecule type" value="Genomic_DNA"/>
</dbReference>
<keyword evidence="7" id="KW-0472">Membrane</keyword>
<keyword evidence="2 6" id="KW-0547">Nucleotide-binding</keyword>
<keyword evidence="1 6" id="KW-0436">Ligase</keyword>
<protein>
    <submittedName>
        <fullName evidence="8">Tryptophan--tRNA ligase</fullName>
        <ecNumber evidence="8">6.1.1.2</ecNumber>
    </submittedName>
</protein>
<evidence type="ECO:0000256" key="2">
    <source>
        <dbReference type="ARBA" id="ARBA00022741"/>
    </source>
</evidence>
<dbReference type="Gene3D" id="3.40.50.620">
    <property type="entry name" value="HUPs"/>
    <property type="match status" value="1"/>
</dbReference>
<evidence type="ECO:0000313" key="9">
    <source>
        <dbReference type="Proteomes" id="UP000229707"/>
    </source>
</evidence>
<dbReference type="InterPro" id="IPR002305">
    <property type="entry name" value="aa-tRNA-synth_Ic"/>
</dbReference>
<keyword evidence="9" id="KW-1185">Reference proteome</keyword>
<dbReference type="Pfam" id="PF00579">
    <property type="entry name" value="tRNA-synt_1b"/>
    <property type="match status" value="1"/>
</dbReference>
<dbReference type="EC" id="6.1.1.2" evidence="8"/>
<accession>A0ABX4MEK9</accession>
<dbReference type="InterPro" id="IPR014729">
    <property type="entry name" value="Rossmann-like_a/b/a_fold"/>
</dbReference>
<evidence type="ECO:0000256" key="1">
    <source>
        <dbReference type="ARBA" id="ARBA00022598"/>
    </source>
</evidence>
<dbReference type="Proteomes" id="UP000229707">
    <property type="component" value="Unassembled WGS sequence"/>
</dbReference>
<keyword evidence="3 6" id="KW-0067">ATP-binding</keyword>
<keyword evidence="7" id="KW-0812">Transmembrane</keyword>
<dbReference type="PANTHER" id="PTHR43766:SF1">
    <property type="entry name" value="TRYPTOPHAN--TRNA LIGASE, MITOCHONDRIAL"/>
    <property type="match status" value="1"/>
</dbReference>
<evidence type="ECO:0000256" key="7">
    <source>
        <dbReference type="SAM" id="Phobius"/>
    </source>
</evidence>
<organism evidence="8 9">
    <name type="scientific">Candidatus Hodgkinia cicadicola</name>
    <dbReference type="NCBI Taxonomy" id="573658"/>
    <lineage>
        <taxon>Bacteria</taxon>
        <taxon>Pseudomonadati</taxon>
        <taxon>Pseudomonadota</taxon>
        <taxon>Alphaproteobacteria</taxon>
        <taxon>Hyphomicrobiales</taxon>
        <taxon>Candidatus Hodgkinia</taxon>
    </lineage>
</organism>
<sequence length="336" mass="37853">MASIGDIKDRDIGMFGIKPTGQPHIANYLCLVSTIRIKRLMVCLLANLHSLSENHLFVSKLTIRLMVGFVVAVFSTRCLLSWCIIYVQSYSLLSPYLNWIVVCLSKVNAVSHASSSEVRINFGSLLYPSLMAADIVLCNPTCLCVGSDQTKHIEYTNTIINKLNRLFGYKTFGSDHDFVSGSKCLAASTKVMSFKNPINKMSKSDNSSAVFVLDDYRNIKGKIKIARTDRIVDMPIGLNGLCNRVGLFNLLSIYSLNVGTDKSTLLRYVNPVSVYAFKLLLWKLVYFKLYNVRKKTMRYLEMPNVLDKIGLSGRNWMEIWCSNNVRHICSVIGLVR</sequence>
<evidence type="ECO:0000256" key="6">
    <source>
        <dbReference type="RuleBase" id="RU363036"/>
    </source>
</evidence>
<feature type="transmembrane region" description="Helical" evidence="7">
    <location>
        <begin position="65"/>
        <end position="87"/>
    </location>
</feature>
<keyword evidence="4 6" id="KW-0648">Protein biosynthesis</keyword>
<reference evidence="8" key="1">
    <citation type="submission" date="2017-09" db="EMBL/GenBank/DDBJ databases">
        <authorList>
            <person name="Campbell M.A."/>
            <person name="Lukasik P."/>
            <person name="Simon C."/>
            <person name="McCutcheon J.P."/>
        </authorList>
    </citation>
    <scope>NUCLEOTIDE SEQUENCE [LARGE SCALE GENOMIC DNA]</scope>
    <source>
        <strain evidence="8">MAGCAS</strain>
    </source>
</reference>
<comment type="caution">
    <text evidence="8">The sequence shown here is derived from an EMBL/GenBank/DDBJ whole genome shotgun (WGS) entry which is preliminary data.</text>
</comment>
<dbReference type="GO" id="GO:0004830">
    <property type="term" value="F:tryptophan-tRNA ligase activity"/>
    <property type="evidence" value="ECO:0007669"/>
    <property type="project" value="UniProtKB-EC"/>
</dbReference>
<gene>
    <name evidence="8" type="primary">trpS</name>
    <name evidence="8" type="ORF">MAGCAS_213</name>
</gene>
<comment type="similarity">
    <text evidence="6">Belongs to the class-I aminoacyl-tRNA synthetase family.</text>
</comment>
<dbReference type="Gene3D" id="1.10.240.10">
    <property type="entry name" value="Tyrosyl-Transfer RNA Synthetase"/>
    <property type="match status" value="1"/>
</dbReference>
<evidence type="ECO:0000256" key="5">
    <source>
        <dbReference type="ARBA" id="ARBA00023146"/>
    </source>
</evidence>
<evidence type="ECO:0000256" key="3">
    <source>
        <dbReference type="ARBA" id="ARBA00022840"/>
    </source>
</evidence>